<keyword evidence="3" id="KW-0238">DNA-binding</keyword>
<evidence type="ECO:0000256" key="4">
    <source>
        <dbReference type="ARBA" id="ARBA00023163"/>
    </source>
</evidence>
<feature type="domain" description="TF-B3" evidence="6">
    <location>
        <begin position="8"/>
        <end position="114"/>
    </location>
</feature>
<dbReference type="Pfam" id="PF02362">
    <property type="entry name" value="B3"/>
    <property type="match status" value="1"/>
</dbReference>
<dbReference type="AlphaFoldDB" id="A0AAD9X7K6"/>
<proteinExistence type="predicted"/>
<gene>
    <name evidence="7" type="ORF">Ddye_014118</name>
</gene>
<protein>
    <recommendedName>
        <fullName evidence="6">TF-B3 domain-containing protein</fullName>
    </recommendedName>
</protein>
<dbReference type="Proteomes" id="UP001280121">
    <property type="component" value="Unassembled WGS sequence"/>
</dbReference>
<evidence type="ECO:0000256" key="5">
    <source>
        <dbReference type="ARBA" id="ARBA00023242"/>
    </source>
</evidence>
<evidence type="ECO:0000313" key="7">
    <source>
        <dbReference type="EMBL" id="KAK2654262.1"/>
    </source>
</evidence>
<dbReference type="InterPro" id="IPR003340">
    <property type="entry name" value="B3_DNA-bd"/>
</dbReference>
<name>A0AAD9X7K6_9ROSI</name>
<dbReference type="EMBL" id="JANJYI010000004">
    <property type="protein sequence ID" value="KAK2654262.1"/>
    <property type="molecule type" value="Genomic_DNA"/>
</dbReference>
<sequence length="133" mass="15333">MEEINRMVIFSNYLKPTDISARLTIPTDALEHINMLEGDNNVYLFPKDSDGKEWGFRCYTRLSGHPKPAFTTGWLDFVRANGLQIRDKVTFSKLQEDEDEAAGGAPQYRIHATREITLMGEQIQVDLPQRFRQ</sequence>
<organism evidence="7 8">
    <name type="scientific">Dipteronia dyeriana</name>
    <dbReference type="NCBI Taxonomy" id="168575"/>
    <lineage>
        <taxon>Eukaryota</taxon>
        <taxon>Viridiplantae</taxon>
        <taxon>Streptophyta</taxon>
        <taxon>Embryophyta</taxon>
        <taxon>Tracheophyta</taxon>
        <taxon>Spermatophyta</taxon>
        <taxon>Magnoliopsida</taxon>
        <taxon>eudicotyledons</taxon>
        <taxon>Gunneridae</taxon>
        <taxon>Pentapetalae</taxon>
        <taxon>rosids</taxon>
        <taxon>malvids</taxon>
        <taxon>Sapindales</taxon>
        <taxon>Sapindaceae</taxon>
        <taxon>Hippocastanoideae</taxon>
        <taxon>Acereae</taxon>
        <taxon>Dipteronia</taxon>
    </lineage>
</organism>
<dbReference type="SUPFAM" id="SSF101936">
    <property type="entry name" value="DNA-binding pseudobarrel domain"/>
    <property type="match status" value="1"/>
</dbReference>
<comment type="subcellular location">
    <subcellularLocation>
        <location evidence="1">Nucleus</location>
    </subcellularLocation>
</comment>
<evidence type="ECO:0000256" key="1">
    <source>
        <dbReference type="ARBA" id="ARBA00004123"/>
    </source>
</evidence>
<reference evidence="7" key="1">
    <citation type="journal article" date="2023" name="Plant J.">
        <title>Genome sequences and population genomics provide insights into the demographic history, inbreeding, and mutation load of two 'living fossil' tree species of Dipteronia.</title>
        <authorList>
            <person name="Feng Y."/>
            <person name="Comes H.P."/>
            <person name="Chen J."/>
            <person name="Zhu S."/>
            <person name="Lu R."/>
            <person name="Zhang X."/>
            <person name="Li P."/>
            <person name="Qiu J."/>
            <person name="Olsen K.M."/>
            <person name="Qiu Y."/>
        </authorList>
    </citation>
    <scope>NUCLEOTIDE SEQUENCE</scope>
    <source>
        <strain evidence="7">KIB01</strain>
    </source>
</reference>
<keyword evidence="4" id="KW-0804">Transcription</keyword>
<evidence type="ECO:0000313" key="8">
    <source>
        <dbReference type="Proteomes" id="UP001280121"/>
    </source>
</evidence>
<dbReference type="CDD" id="cd10017">
    <property type="entry name" value="B3_DNA"/>
    <property type="match status" value="1"/>
</dbReference>
<dbReference type="GO" id="GO:0005634">
    <property type="term" value="C:nucleus"/>
    <property type="evidence" value="ECO:0007669"/>
    <property type="project" value="UniProtKB-SubCell"/>
</dbReference>
<keyword evidence="2" id="KW-0805">Transcription regulation</keyword>
<comment type="caution">
    <text evidence="7">The sequence shown here is derived from an EMBL/GenBank/DDBJ whole genome shotgun (WGS) entry which is preliminary data.</text>
</comment>
<dbReference type="Gene3D" id="2.40.330.10">
    <property type="entry name" value="DNA-binding pseudobarrel domain"/>
    <property type="match status" value="1"/>
</dbReference>
<dbReference type="PROSITE" id="PS50863">
    <property type="entry name" value="B3"/>
    <property type="match status" value="1"/>
</dbReference>
<accession>A0AAD9X7K6</accession>
<keyword evidence="5" id="KW-0539">Nucleus</keyword>
<evidence type="ECO:0000256" key="3">
    <source>
        <dbReference type="ARBA" id="ARBA00023125"/>
    </source>
</evidence>
<dbReference type="InterPro" id="IPR015300">
    <property type="entry name" value="DNA-bd_pseudobarrel_sf"/>
</dbReference>
<evidence type="ECO:0000259" key="6">
    <source>
        <dbReference type="PROSITE" id="PS50863"/>
    </source>
</evidence>
<evidence type="ECO:0000256" key="2">
    <source>
        <dbReference type="ARBA" id="ARBA00023015"/>
    </source>
</evidence>
<keyword evidence="8" id="KW-1185">Reference proteome</keyword>
<dbReference type="GO" id="GO:0003677">
    <property type="term" value="F:DNA binding"/>
    <property type="evidence" value="ECO:0007669"/>
    <property type="project" value="UniProtKB-KW"/>
</dbReference>